<reference evidence="1 2" key="2">
    <citation type="submission" date="2020-06" db="EMBL/GenBank/DDBJ databases">
        <title>Antribacter stalactiti gen. nov., sp. nov., a new member of the family Nacardiaceae isolated from a cave.</title>
        <authorList>
            <person name="Kim I.S."/>
        </authorList>
    </citation>
    <scope>NUCLEOTIDE SEQUENCE [LARGE SCALE GENOMIC DNA]</scope>
    <source>
        <strain evidence="1 2">YC2-7</strain>
    </source>
</reference>
<accession>A0A848KBT2</accession>
<comment type="caution">
    <text evidence="1">The sequence shown here is derived from an EMBL/GenBank/DDBJ whole genome shotgun (WGS) entry which is preliminary data.</text>
</comment>
<dbReference type="RefSeq" id="WP_169584236.1">
    <property type="nucleotide sequence ID" value="NZ_VCQU01000001.1"/>
</dbReference>
<reference evidence="1 2" key="1">
    <citation type="submission" date="2019-05" db="EMBL/GenBank/DDBJ databases">
        <authorList>
            <person name="Lee S.D."/>
        </authorList>
    </citation>
    <scope>NUCLEOTIDE SEQUENCE [LARGE SCALE GENOMIC DNA]</scope>
    <source>
        <strain evidence="1 2">YC2-7</strain>
    </source>
</reference>
<dbReference type="AlphaFoldDB" id="A0A848KBT2"/>
<proteinExistence type="predicted"/>
<protein>
    <submittedName>
        <fullName evidence="1">Uncharacterized protein</fullName>
    </submittedName>
</protein>
<gene>
    <name evidence="1" type="ORF">FGL95_00570</name>
</gene>
<dbReference type="Proteomes" id="UP000535543">
    <property type="component" value="Unassembled WGS sequence"/>
</dbReference>
<organism evidence="1 2">
    <name type="scientific">Antrihabitans stalactiti</name>
    <dbReference type="NCBI Taxonomy" id="2584121"/>
    <lineage>
        <taxon>Bacteria</taxon>
        <taxon>Bacillati</taxon>
        <taxon>Actinomycetota</taxon>
        <taxon>Actinomycetes</taxon>
        <taxon>Mycobacteriales</taxon>
        <taxon>Nocardiaceae</taxon>
        <taxon>Antrihabitans</taxon>
    </lineage>
</organism>
<name>A0A848KBT2_9NOCA</name>
<evidence type="ECO:0000313" key="1">
    <source>
        <dbReference type="EMBL" id="NMN93527.1"/>
    </source>
</evidence>
<evidence type="ECO:0000313" key="2">
    <source>
        <dbReference type="Proteomes" id="UP000535543"/>
    </source>
</evidence>
<dbReference type="EMBL" id="VCQU01000001">
    <property type="protein sequence ID" value="NMN93527.1"/>
    <property type="molecule type" value="Genomic_DNA"/>
</dbReference>
<keyword evidence="2" id="KW-1185">Reference proteome</keyword>
<sequence>MTTEAGRSAVTVPADVAKSVEEFLAGHGETASAVLQPAGREGIRITLVGADEVTADYVVDDVDTARAVVDQFDAIAVSEWDNSLLSVVIRRFGAVEKAAGWAVGQIPFLKLGRDS</sequence>